<protein>
    <submittedName>
        <fullName evidence="2">Uncharacterized protein</fullName>
    </submittedName>
</protein>
<gene>
    <name evidence="2" type="ORF">J1C47_10010</name>
</gene>
<keyword evidence="3" id="KW-1185">Reference proteome</keyword>
<organism evidence="2 3">
    <name type="scientific">Jiella sonneratiae</name>
    <dbReference type="NCBI Taxonomy" id="2816856"/>
    <lineage>
        <taxon>Bacteria</taxon>
        <taxon>Pseudomonadati</taxon>
        <taxon>Pseudomonadota</taxon>
        <taxon>Alphaproteobacteria</taxon>
        <taxon>Hyphomicrobiales</taxon>
        <taxon>Aurantimonadaceae</taxon>
        <taxon>Jiella</taxon>
    </lineage>
</organism>
<reference evidence="2 3" key="1">
    <citation type="submission" date="2021-03" db="EMBL/GenBank/DDBJ databases">
        <title>Whole genome sequence of Jiella sp. MQZ13P-4.</title>
        <authorList>
            <person name="Tuo L."/>
        </authorList>
    </citation>
    <scope>NUCLEOTIDE SEQUENCE [LARGE SCALE GENOMIC DNA]</scope>
    <source>
        <strain evidence="2 3">MQZ13P-4</strain>
    </source>
</reference>
<dbReference type="Proteomes" id="UP000664288">
    <property type="component" value="Unassembled WGS sequence"/>
</dbReference>
<name>A0ABS3J2T1_9HYPH</name>
<dbReference type="EMBL" id="JAFMPY010000008">
    <property type="protein sequence ID" value="MBO0903977.1"/>
    <property type="molecule type" value="Genomic_DNA"/>
</dbReference>
<dbReference type="RefSeq" id="WP_207350614.1">
    <property type="nucleotide sequence ID" value="NZ_JAFMPY010000008.1"/>
</dbReference>
<accession>A0ABS3J2T1</accession>
<proteinExistence type="predicted"/>
<evidence type="ECO:0000313" key="3">
    <source>
        <dbReference type="Proteomes" id="UP000664288"/>
    </source>
</evidence>
<comment type="caution">
    <text evidence="2">The sequence shown here is derived from an EMBL/GenBank/DDBJ whole genome shotgun (WGS) entry which is preliminary data.</text>
</comment>
<evidence type="ECO:0000256" key="1">
    <source>
        <dbReference type="SAM" id="MobiDB-lite"/>
    </source>
</evidence>
<feature type="compositionally biased region" description="Low complexity" evidence="1">
    <location>
        <begin position="76"/>
        <end position="85"/>
    </location>
</feature>
<feature type="region of interest" description="Disordered" evidence="1">
    <location>
        <begin position="66"/>
        <end position="85"/>
    </location>
</feature>
<sequence>MTGREPEPILTEDEQEDYDLSEHATWEAVGDPNEDRLAFQTAARSVLRESLDQRVEVFVSKRELTRRLDAAPDVPPAADDQVSGR</sequence>
<evidence type="ECO:0000313" key="2">
    <source>
        <dbReference type="EMBL" id="MBO0903977.1"/>
    </source>
</evidence>